<feature type="region of interest" description="Disordered" evidence="1">
    <location>
        <begin position="379"/>
        <end position="400"/>
    </location>
</feature>
<proteinExistence type="predicted"/>
<accession>A0ABR1UA63</accession>
<keyword evidence="4" id="KW-1185">Reference proteome</keyword>
<protein>
    <recommendedName>
        <fullName evidence="2">AB hydrolase-1 domain-containing protein</fullName>
    </recommendedName>
</protein>
<comment type="caution">
    <text evidence="3">The sequence shown here is derived from an EMBL/GenBank/DDBJ whole genome shotgun (WGS) entry which is preliminary data.</text>
</comment>
<dbReference type="InterPro" id="IPR000073">
    <property type="entry name" value="AB_hydrolase_1"/>
</dbReference>
<feature type="domain" description="AB hydrolase-1" evidence="2">
    <location>
        <begin position="65"/>
        <end position="184"/>
    </location>
</feature>
<dbReference type="PANTHER" id="PTHR43433:SF10">
    <property type="entry name" value="AB HYDROLASE-1 DOMAIN-CONTAINING PROTEIN"/>
    <property type="match status" value="1"/>
</dbReference>
<evidence type="ECO:0000313" key="3">
    <source>
        <dbReference type="EMBL" id="KAK8055768.1"/>
    </source>
</evidence>
<dbReference type="Gene3D" id="3.40.50.1820">
    <property type="entry name" value="alpha/beta hydrolase"/>
    <property type="match status" value="1"/>
</dbReference>
<dbReference type="InterPro" id="IPR050471">
    <property type="entry name" value="AB_hydrolase"/>
</dbReference>
<evidence type="ECO:0000259" key="2">
    <source>
        <dbReference type="Pfam" id="PF12697"/>
    </source>
</evidence>
<dbReference type="Proteomes" id="UP001444661">
    <property type="component" value="Unassembled WGS sequence"/>
</dbReference>
<evidence type="ECO:0000256" key="1">
    <source>
        <dbReference type="SAM" id="MobiDB-lite"/>
    </source>
</evidence>
<name>A0ABR1UA63_9PEZI</name>
<organism evidence="3 4">
    <name type="scientific">Apiospora rasikravindrae</name>
    <dbReference type="NCBI Taxonomy" id="990691"/>
    <lineage>
        <taxon>Eukaryota</taxon>
        <taxon>Fungi</taxon>
        <taxon>Dikarya</taxon>
        <taxon>Ascomycota</taxon>
        <taxon>Pezizomycotina</taxon>
        <taxon>Sordariomycetes</taxon>
        <taxon>Xylariomycetidae</taxon>
        <taxon>Amphisphaeriales</taxon>
        <taxon>Apiosporaceae</taxon>
        <taxon>Apiospora</taxon>
    </lineage>
</organism>
<dbReference type="SUPFAM" id="SSF53474">
    <property type="entry name" value="alpha/beta-Hydrolases"/>
    <property type="match status" value="1"/>
</dbReference>
<sequence length="400" mass="43822">MAESISDSTTTSAHDRAVAYLANERFHQRFTLPATADHDALVVSYADAGRDAGDDPKAVPTMLYIPGMFSSRLFAVFPLHAIGQKLGVRVLAIDRPGMGHSTNVPLSQRLAWWLETVPALLKHLGIDHVALVSHSAGTIYNLNLLYHFRDILSPNKPFVALFAPFVHPTHSGVVSLKMAQWLPAQAFSVWHHIPRLVVTKAQPAFASSGAVFTKATNTILGKGDITNDEGHSSSRRLAKKYGMDRDLQLCLDELIPKTMFDGQTVGADSEALQCLKKGASGTWGKCDDYPTFIRDLAELERSRGLGEGRPRVKIRAYFAETDAMIGQRGQLYLEECWAGKDGEFEDCLDFAAESINKTDHDSVPRKLRVLEAIFHEAGGKKTRHSGATSVEGETHMGAAD</sequence>
<reference evidence="3 4" key="1">
    <citation type="submission" date="2023-01" db="EMBL/GenBank/DDBJ databases">
        <title>Analysis of 21 Apiospora genomes using comparative genomics revels a genus with tremendous synthesis potential of carbohydrate active enzymes and secondary metabolites.</title>
        <authorList>
            <person name="Sorensen T."/>
        </authorList>
    </citation>
    <scope>NUCLEOTIDE SEQUENCE [LARGE SCALE GENOMIC DNA]</scope>
    <source>
        <strain evidence="3 4">CBS 33761</strain>
    </source>
</reference>
<dbReference type="InterPro" id="IPR029058">
    <property type="entry name" value="AB_hydrolase_fold"/>
</dbReference>
<gene>
    <name evidence="3" type="ORF">PG993_000995</name>
</gene>
<dbReference type="Pfam" id="PF12697">
    <property type="entry name" value="Abhydrolase_6"/>
    <property type="match status" value="1"/>
</dbReference>
<evidence type="ECO:0000313" key="4">
    <source>
        <dbReference type="Proteomes" id="UP001444661"/>
    </source>
</evidence>
<dbReference type="PANTHER" id="PTHR43433">
    <property type="entry name" value="HYDROLASE, ALPHA/BETA FOLD FAMILY PROTEIN"/>
    <property type="match status" value="1"/>
</dbReference>
<dbReference type="EMBL" id="JAQQWK010000001">
    <property type="protein sequence ID" value="KAK8055768.1"/>
    <property type="molecule type" value="Genomic_DNA"/>
</dbReference>